<accession>A0ACB8Q7M1</accession>
<sequence length="690" mass="77847">MSSAEEEFSDGEGAYKKRRVSRACDICRRKKGDGIQGPGKKCSNCTAFKLKCSYVEAAKAGRPPPKALVPRVSSIEPASHTCCRYVAGLEERLKNMEDLLQRAGRGTSSANGSAHTDSPSSVSDNQGSSPPTIAPRPRFSTHLIDDMQSSDDEDVLLSKVRKNFDSLTMSDRFFGKSSAPSLMKTAMELKQEWTTGDEIVSPALPRRRPEFWIPQPWQINIGSMIPDLIFPDPKLLQSLIDLYFERRNPFQPLLHRPTFEKDLTQGLHLRSPSFANVVMGMCACAARFSDDPRVLLDGSESLHSAGWKYYNQMRTDRNSVLSTPNIHDLQSYCLQVMFLQGSSTPQSAWILAATGLRLAQDMGAHRRKAYGRNPTVHGELLKRAFWILVWIDRLLSVTLGRSCVMQEEDFDVELPVDCDDEYWIMPESSDDFKQPPGKPSTISYFICGMKLTKILAFATRSIYSTNKSKFFLGLVGPDWEQNVTVELDSMLNTWLDSVPDHMRWDPAQEDYILLSQAASLSALYYFTQITVHRPFMTRADKTTHLTFPSMAICTNAARSSARIAETLMRRSDRRGIPASLVETHSLLPGLIIMLNIWQAKRFSISVDAEREMKLVKVWLDMAKALETRQVSQFYVPVAGLAFMQDVHGRPTVVCHLFKTQILVSNWTIGMHCTSCRTSETYRWLVFLISV</sequence>
<proteinExistence type="predicted"/>
<keyword evidence="2" id="KW-1185">Reference proteome</keyword>
<dbReference type="Proteomes" id="UP000814128">
    <property type="component" value="Unassembled WGS sequence"/>
</dbReference>
<name>A0ACB8Q7M1_9AGAM</name>
<evidence type="ECO:0000313" key="1">
    <source>
        <dbReference type="EMBL" id="KAI0027785.1"/>
    </source>
</evidence>
<reference evidence="1" key="2">
    <citation type="journal article" date="2022" name="New Phytol.">
        <title>Evolutionary transition to the ectomycorrhizal habit in the genomes of a hyperdiverse lineage of mushroom-forming fungi.</title>
        <authorList>
            <person name="Looney B."/>
            <person name="Miyauchi S."/>
            <person name="Morin E."/>
            <person name="Drula E."/>
            <person name="Courty P.E."/>
            <person name="Kohler A."/>
            <person name="Kuo A."/>
            <person name="LaButti K."/>
            <person name="Pangilinan J."/>
            <person name="Lipzen A."/>
            <person name="Riley R."/>
            <person name="Andreopoulos W."/>
            <person name="He G."/>
            <person name="Johnson J."/>
            <person name="Nolan M."/>
            <person name="Tritt A."/>
            <person name="Barry K.W."/>
            <person name="Grigoriev I.V."/>
            <person name="Nagy L.G."/>
            <person name="Hibbett D."/>
            <person name="Henrissat B."/>
            <person name="Matheny P.B."/>
            <person name="Labbe J."/>
            <person name="Martin F.M."/>
        </authorList>
    </citation>
    <scope>NUCLEOTIDE SEQUENCE</scope>
    <source>
        <strain evidence="1">EC-137</strain>
    </source>
</reference>
<reference evidence="1" key="1">
    <citation type="submission" date="2021-02" db="EMBL/GenBank/DDBJ databases">
        <authorList>
            <consortium name="DOE Joint Genome Institute"/>
            <person name="Ahrendt S."/>
            <person name="Looney B.P."/>
            <person name="Miyauchi S."/>
            <person name="Morin E."/>
            <person name="Drula E."/>
            <person name="Courty P.E."/>
            <person name="Chicoki N."/>
            <person name="Fauchery L."/>
            <person name="Kohler A."/>
            <person name="Kuo A."/>
            <person name="Labutti K."/>
            <person name="Pangilinan J."/>
            <person name="Lipzen A."/>
            <person name="Riley R."/>
            <person name="Andreopoulos W."/>
            <person name="He G."/>
            <person name="Johnson J."/>
            <person name="Barry K.W."/>
            <person name="Grigoriev I.V."/>
            <person name="Nagy L."/>
            <person name="Hibbett D."/>
            <person name="Henrissat B."/>
            <person name="Matheny P.B."/>
            <person name="Labbe J."/>
            <person name="Martin F."/>
        </authorList>
    </citation>
    <scope>NUCLEOTIDE SEQUENCE</scope>
    <source>
        <strain evidence="1">EC-137</strain>
    </source>
</reference>
<evidence type="ECO:0000313" key="2">
    <source>
        <dbReference type="Proteomes" id="UP000814128"/>
    </source>
</evidence>
<comment type="caution">
    <text evidence="1">The sequence shown here is derived from an EMBL/GenBank/DDBJ whole genome shotgun (WGS) entry which is preliminary data.</text>
</comment>
<dbReference type="EMBL" id="MU273839">
    <property type="protein sequence ID" value="KAI0027785.1"/>
    <property type="molecule type" value="Genomic_DNA"/>
</dbReference>
<organism evidence="1 2">
    <name type="scientific">Vararia minispora EC-137</name>
    <dbReference type="NCBI Taxonomy" id="1314806"/>
    <lineage>
        <taxon>Eukaryota</taxon>
        <taxon>Fungi</taxon>
        <taxon>Dikarya</taxon>
        <taxon>Basidiomycota</taxon>
        <taxon>Agaricomycotina</taxon>
        <taxon>Agaricomycetes</taxon>
        <taxon>Russulales</taxon>
        <taxon>Lachnocladiaceae</taxon>
        <taxon>Vararia</taxon>
    </lineage>
</organism>
<gene>
    <name evidence="1" type="ORF">K488DRAFT_60467</name>
</gene>
<protein>
    <submittedName>
        <fullName evidence="1">Fungal-specific transcription factor domain-containing protein</fullName>
    </submittedName>
</protein>